<keyword evidence="7 10" id="KW-0496">Mitochondrion</keyword>
<reference evidence="14" key="1">
    <citation type="submission" date="2025-08" db="UniProtKB">
        <authorList>
            <consortium name="RefSeq"/>
        </authorList>
    </citation>
    <scope>IDENTIFICATION</scope>
</reference>
<dbReference type="InterPro" id="IPR036811">
    <property type="entry name" value="Ubol_cytC_Rdtase_hinge_dom_sf"/>
</dbReference>
<dbReference type="PANTHER" id="PTHR15336:SF0">
    <property type="entry name" value="CYTOCHROME B-C1 COMPLEX SUBUNIT 6, MITOCHONDRIAL"/>
    <property type="match status" value="1"/>
</dbReference>
<dbReference type="GeneID" id="100901038"/>
<keyword evidence="3 10" id="KW-0813">Transport</keyword>
<evidence type="ECO:0000256" key="5">
    <source>
        <dbReference type="ARBA" id="ARBA00022792"/>
    </source>
</evidence>
<dbReference type="PANTHER" id="PTHR15336">
    <property type="entry name" value="UBIQUINOL-CYTOCHROME C REDUCTASE COMPLEX 7.8 KDA PROTEIN"/>
    <property type="match status" value="1"/>
</dbReference>
<dbReference type="InterPro" id="IPR023184">
    <property type="entry name" value="Ubol_cytC_Rdtase_hinge_dom"/>
</dbReference>
<keyword evidence="9 11" id="KW-1015">Disulfide bond</keyword>
<feature type="domain" description="Ubiquinol-cytochrome C reductase hinge" evidence="12">
    <location>
        <begin position="18"/>
        <end position="81"/>
    </location>
</feature>
<evidence type="ECO:0000256" key="8">
    <source>
        <dbReference type="ARBA" id="ARBA00023136"/>
    </source>
</evidence>
<protein>
    <recommendedName>
        <fullName evidence="10">Cytochrome b-c1 complex subunit 6</fullName>
    </recommendedName>
</protein>
<dbReference type="RefSeq" id="XP_003746995.1">
    <property type="nucleotide sequence ID" value="XM_003746947.2"/>
</dbReference>
<proteinExistence type="inferred from homology"/>
<sequence length="81" mass="9435">MPLSPVKAQEVEEQELVDPQTTLREKCREEPKCAAFKEKWDACETRVRSRKKTAETCSEELIDFIQCVDHCVAPELFKHLK</sequence>
<dbReference type="GO" id="GO:0006122">
    <property type="term" value="P:mitochondrial electron transport, ubiquinol to cytochrome c"/>
    <property type="evidence" value="ECO:0007669"/>
    <property type="project" value="InterPro"/>
</dbReference>
<dbReference type="SUPFAM" id="SSF81531">
    <property type="entry name" value="Non-heme 11 kDa protein of cytochrome bc1 complex (Ubiquinol-cytochrome c reductase)"/>
    <property type="match status" value="1"/>
</dbReference>
<dbReference type="InterPro" id="IPR003422">
    <property type="entry name" value="Cyt_b-c1_6"/>
</dbReference>
<keyword evidence="6 10" id="KW-0249">Electron transport</keyword>
<evidence type="ECO:0000256" key="1">
    <source>
        <dbReference type="ARBA" id="ARBA00004137"/>
    </source>
</evidence>
<comment type="subcellular location">
    <subcellularLocation>
        <location evidence="1">Mitochondrion inner membrane</location>
        <topology evidence="1">Peripheral membrane protein</topology>
        <orientation evidence="1">Intermembrane side</orientation>
    </subcellularLocation>
</comment>
<dbReference type="PIRSF" id="PIRSF000019">
    <property type="entry name" value="Bc1_11K"/>
    <property type="match status" value="1"/>
</dbReference>
<dbReference type="FunFam" id="1.10.287.20:FF:000001">
    <property type="entry name" value="Cytochrome b-c1 complex subunit 6"/>
    <property type="match status" value="1"/>
</dbReference>
<keyword evidence="8 10" id="KW-0472">Membrane</keyword>
<dbReference type="AlphaFoldDB" id="A0AAJ6QXF5"/>
<evidence type="ECO:0000256" key="4">
    <source>
        <dbReference type="ARBA" id="ARBA00022660"/>
    </source>
</evidence>
<dbReference type="GO" id="GO:0005743">
    <property type="term" value="C:mitochondrial inner membrane"/>
    <property type="evidence" value="ECO:0007669"/>
    <property type="project" value="UniProtKB-SubCell"/>
</dbReference>
<evidence type="ECO:0000313" key="13">
    <source>
        <dbReference type="Proteomes" id="UP000694867"/>
    </source>
</evidence>
<comment type="similarity">
    <text evidence="2 10">Belongs to the UQCRH/QCR6 family.</text>
</comment>
<evidence type="ECO:0000256" key="9">
    <source>
        <dbReference type="ARBA" id="ARBA00023157"/>
    </source>
</evidence>
<evidence type="ECO:0000256" key="6">
    <source>
        <dbReference type="ARBA" id="ARBA00022982"/>
    </source>
</evidence>
<comment type="function">
    <text evidence="10">Component of the ubiquinol-cytochrome c oxidoreductase, a multisubunit transmembrane complex that is part of the mitochondrial electron transport chain which drives oxidative phosphorylation.</text>
</comment>
<keyword evidence="13" id="KW-1185">Reference proteome</keyword>
<feature type="disulfide bond" evidence="11">
    <location>
        <begin position="43"/>
        <end position="57"/>
    </location>
</feature>
<accession>A0AAJ6QXF5</accession>
<evidence type="ECO:0000256" key="7">
    <source>
        <dbReference type="ARBA" id="ARBA00023128"/>
    </source>
</evidence>
<dbReference type="KEGG" id="goe:100901038"/>
<evidence type="ECO:0000313" key="14">
    <source>
        <dbReference type="RefSeq" id="XP_003746995.1"/>
    </source>
</evidence>
<evidence type="ECO:0000256" key="11">
    <source>
        <dbReference type="PIRSR" id="PIRSR000019-1"/>
    </source>
</evidence>
<dbReference type="Proteomes" id="UP000694867">
    <property type="component" value="Unplaced"/>
</dbReference>
<evidence type="ECO:0000256" key="2">
    <source>
        <dbReference type="ARBA" id="ARBA00006498"/>
    </source>
</evidence>
<feature type="disulfide bond" evidence="11">
    <location>
        <begin position="27"/>
        <end position="71"/>
    </location>
</feature>
<dbReference type="Pfam" id="PF02320">
    <property type="entry name" value="UCR_hinge"/>
    <property type="match status" value="1"/>
</dbReference>
<evidence type="ECO:0000256" key="3">
    <source>
        <dbReference type="ARBA" id="ARBA00022448"/>
    </source>
</evidence>
<dbReference type="Gene3D" id="1.10.287.20">
    <property type="entry name" value="Ubiquinol-cytochrome C reductase hinge domain"/>
    <property type="match status" value="1"/>
</dbReference>
<keyword evidence="5 10" id="KW-0999">Mitochondrion inner membrane</keyword>
<keyword evidence="4 10" id="KW-0679">Respiratory chain</keyword>
<gene>
    <name evidence="14" type="primary">LOC100901038</name>
</gene>
<evidence type="ECO:0000256" key="10">
    <source>
        <dbReference type="PIRNR" id="PIRNR000019"/>
    </source>
</evidence>
<evidence type="ECO:0000259" key="12">
    <source>
        <dbReference type="Pfam" id="PF02320"/>
    </source>
</evidence>
<organism evidence="13 14">
    <name type="scientific">Galendromus occidentalis</name>
    <name type="common">western predatory mite</name>
    <dbReference type="NCBI Taxonomy" id="34638"/>
    <lineage>
        <taxon>Eukaryota</taxon>
        <taxon>Metazoa</taxon>
        <taxon>Ecdysozoa</taxon>
        <taxon>Arthropoda</taxon>
        <taxon>Chelicerata</taxon>
        <taxon>Arachnida</taxon>
        <taxon>Acari</taxon>
        <taxon>Parasitiformes</taxon>
        <taxon>Mesostigmata</taxon>
        <taxon>Gamasina</taxon>
        <taxon>Phytoseioidea</taxon>
        <taxon>Phytoseiidae</taxon>
        <taxon>Typhlodrominae</taxon>
        <taxon>Galendromus</taxon>
    </lineage>
</organism>
<name>A0AAJ6QXF5_9ACAR</name>